<dbReference type="EMBL" id="SKCS01000411">
    <property type="protein sequence ID" value="TNN08254.1"/>
    <property type="molecule type" value="Genomic_DNA"/>
</dbReference>
<dbReference type="GO" id="GO:0006048">
    <property type="term" value="P:UDP-N-acetylglucosamine biosynthetic process"/>
    <property type="evidence" value="ECO:0007669"/>
    <property type="project" value="TreeGrafter"/>
</dbReference>
<reference evidence="7 8" key="1">
    <citation type="submission" date="2019-03" db="EMBL/GenBank/DDBJ databases">
        <title>An improved genome assembly of the fluke Schistosoma japonicum.</title>
        <authorList>
            <person name="Hu W."/>
            <person name="Luo F."/>
            <person name="Yin M."/>
            <person name="Mo X."/>
            <person name="Sun C."/>
            <person name="Wu Q."/>
            <person name="Zhu B."/>
            <person name="Xiang M."/>
            <person name="Wang J."/>
            <person name="Wang Y."/>
            <person name="Zhang T."/>
            <person name="Xu B."/>
            <person name="Zheng H."/>
            <person name="Feng Z."/>
        </authorList>
    </citation>
    <scope>NUCLEOTIDE SEQUENCE [LARGE SCALE GENOMIC DNA]</scope>
    <source>
        <strain evidence="7">HuSjv2</strain>
        <tissue evidence="7">Worms</tissue>
    </source>
</reference>
<evidence type="ECO:0000256" key="1">
    <source>
        <dbReference type="ARBA" id="ARBA00005208"/>
    </source>
</evidence>
<dbReference type="InterPro" id="IPR002618">
    <property type="entry name" value="UDPGP_fam"/>
</dbReference>
<dbReference type="PANTHER" id="PTHR11952">
    <property type="entry name" value="UDP- GLUCOSE PYROPHOSPHORYLASE"/>
    <property type="match status" value="1"/>
</dbReference>
<evidence type="ECO:0000313" key="7">
    <source>
        <dbReference type="EMBL" id="TNN08254.1"/>
    </source>
</evidence>
<gene>
    <name evidence="7" type="ORF">EWB00_007145</name>
</gene>
<accession>A0A4Z2CVS8</accession>
<dbReference type="CDD" id="cd04193">
    <property type="entry name" value="UDPGlcNAc_PPase"/>
    <property type="match status" value="1"/>
</dbReference>
<dbReference type="STRING" id="6182.A0A4Z2CVS8"/>
<dbReference type="Gene3D" id="3.90.550.10">
    <property type="entry name" value="Spore Coat Polysaccharide Biosynthesis Protein SpsA, Chain A"/>
    <property type="match status" value="1"/>
</dbReference>
<name>A0A4Z2CVS8_SCHJA</name>
<protein>
    <recommendedName>
        <fullName evidence="3">UDP-N-acetylglucosamine diphosphorylase</fullName>
        <ecNumber evidence="3">2.7.7.23</ecNumber>
    </recommendedName>
</protein>
<dbReference type="Proteomes" id="UP000311919">
    <property type="component" value="Unassembled WGS sequence"/>
</dbReference>
<evidence type="ECO:0000256" key="6">
    <source>
        <dbReference type="ARBA" id="ARBA00048493"/>
    </source>
</evidence>
<comment type="caution">
    <text evidence="7">The sequence shown here is derived from an EMBL/GenBank/DDBJ whole genome shotgun (WGS) entry which is preliminary data.</text>
</comment>
<evidence type="ECO:0000256" key="2">
    <source>
        <dbReference type="ARBA" id="ARBA00010401"/>
    </source>
</evidence>
<comment type="similarity">
    <text evidence="2">Belongs to the UDPGP type 1 family.</text>
</comment>
<organism evidence="7 8">
    <name type="scientific">Schistosoma japonicum</name>
    <name type="common">Blood fluke</name>
    <dbReference type="NCBI Taxonomy" id="6182"/>
    <lineage>
        <taxon>Eukaryota</taxon>
        <taxon>Metazoa</taxon>
        <taxon>Spiralia</taxon>
        <taxon>Lophotrochozoa</taxon>
        <taxon>Platyhelminthes</taxon>
        <taxon>Trematoda</taxon>
        <taxon>Digenea</taxon>
        <taxon>Strigeidida</taxon>
        <taxon>Schistosomatoidea</taxon>
        <taxon>Schistosomatidae</taxon>
        <taxon>Schistosoma</taxon>
    </lineage>
</organism>
<comment type="catalytic activity">
    <reaction evidence="6">
        <text>N-acetyl-alpha-D-glucosamine 1-phosphate + UTP + H(+) = UDP-N-acetyl-alpha-D-glucosamine + diphosphate</text>
        <dbReference type="Rhea" id="RHEA:13509"/>
        <dbReference type="ChEBI" id="CHEBI:15378"/>
        <dbReference type="ChEBI" id="CHEBI:33019"/>
        <dbReference type="ChEBI" id="CHEBI:46398"/>
        <dbReference type="ChEBI" id="CHEBI:57705"/>
        <dbReference type="ChEBI" id="CHEBI:57776"/>
        <dbReference type="EC" id="2.7.7.23"/>
    </reaction>
</comment>
<evidence type="ECO:0000256" key="4">
    <source>
        <dbReference type="ARBA" id="ARBA00022679"/>
    </source>
</evidence>
<dbReference type="Pfam" id="PF01704">
    <property type="entry name" value="UDPGP"/>
    <property type="match status" value="1"/>
</dbReference>
<comment type="pathway">
    <text evidence="1">Nucleotide-sugar biosynthesis; UDP-N-acetyl-alpha-D-glucosamine biosynthesis; UDP-N-acetyl-alpha-D-glucosamine from N-acetyl-alpha-D-glucosamine 1-phosphate: step 1/1.</text>
</comment>
<dbReference type="OrthoDB" id="532420at2759"/>
<dbReference type="GO" id="GO:0003977">
    <property type="term" value="F:UDP-N-acetylglucosamine diphosphorylase activity"/>
    <property type="evidence" value="ECO:0007669"/>
    <property type="project" value="UniProtKB-EC"/>
</dbReference>
<proteinExistence type="inferred from homology"/>
<dbReference type="SUPFAM" id="SSF53448">
    <property type="entry name" value="Nucleotide-diphospho-sugar transferases"/>
    <property type="match status" value="1"/>
</dbReference>
<sequence>MCDVLQAKLARYSQSHLFTFWNELTTMEQSELLNDISGLSFPTLTSILDASSNCTSGINKKLSPPDPKVCGSLSELRTSQPCLLEHYVNIALQAVSENKVAVLLLAGGQGTRLGVSYPKGLYRPNLPSGRSLYQLQAERLHRVSQMCKDTFGTTPSITWYIMTSGHTKETTVHYFESVNYFGHNRDNVVFFEQYTLPAFSLDGKILMETKCKITSAPDGNGGLYRALNDRGILDDMKSRGIEYIQIYCVDNILVKIPDLHFIGFCIQNNADCAAEVVQKIDPEEPIGVVGVVDGQYQVIEYSEISPVTASLRVNQYNSHNNARSSNNGDSLHLCDTDRLVFSHGNICVHFMTREFLEHVCHDDIQMKMRYHSAQKKVTCVDLQTGDLIVPEKPNAIKYEKFVFDVFPFAKRFFIWEVPRDEQFSPLKNGPGAIKDCPKTSFLDLLTYHTRLAKNAGAVLVNNNFASNGNGYSDSVNDKALIEISPLITYGGENLSFLKGVEIHGLNHLEQDKETGKPVLIPSRIN</sequence>
<evidence type="ECO:0000256" key="5">
    <source>
        <dbReference type="ARBA" id="ARBA00022695"/>
    </source>
</evidence>
<evidence type="ECO:0000313" key="8">
    <source>
        <dbReference type="Proteomes" id="UP000311919"/>
    </source>
</evidence>
<keyword evidence="5" id="KW-0548">Nucleotidyltransferase</keyword>
<dbReference type="InterPro" id="IPR039741">
    <property type="entry name" value="UDP-sugar_pyrophosphorylase"/>
</dbReference>
<keyword evidence="4" id="KW-0808">Transferase</keyword>
<dbReference type="EC" id="2.7.7.23" evidence="3"/>
<dbReference type="AlphaFoldDB" id="A0A4Z2CVS8"/>
<evidence type="ECO:0000256" key="3">
    <source>
        <dbReference type="ARBA" id="ARBA00012457"/>
    </source>
</evidence>
<keyword evidence="8" id="KW-1185">Reference proteome</keyword>
<dbReference type="InterPro" id="IPR029044">
    <property type="entry name" value="Nucleotide-diphossugar_trans"/>
</dbReference>
<dbReference type="PANTHER" id="PTHR11952:SF2">
    <property type="entry name" value="LD24639P"/>
    <property type="match status" value="1"/>
</dbReference>